<proteinExistence type="predicted"/>
<dbReference type="GO" id="GO:0102208">
    <property type="term" value="F:2-polyprenyl-6-hydroxyphenol methylase activity"/>
    <property type="evidence" value="ECO:0007669"/>
    <property type="project" value="UniProtKB-EC"/>
</dbReference>
<dbReference type="KEGG" id="uli:ETAA1_63170"/>
<dbReference type="AlphaFoldDB" id="A0A517Y3B9"/>
<dbReference type="GO" id="GO:0032259">
    <property type="term" value="P:methylation"/>
    <property type="evidence" value="ECO:0007669"/>
    <property type="project" value="UniProtKB-KW"/>
</dbReference>
<dbReference type="EMBL" id="CP036273">
    <property type="protein sequence ID" value="QDU24303.1"/>
    <property type="molecule type" value="Genomic_DNA"/>
</dbReference>
<dbReference type="EC" id="2.1.1.222" evidence="1"/>
<keyword evidence="1" id="KW-0489">Methyltransferase</keyword>
<dbReference type="InterPro" id="IPR029063">
    <property type="entry name" value="SAM-dependent_MTases_sf"/>
</dbReference>
<protein>
    <submittedName>
        <fullName evidence="1">Ubiquinone biosynthesis O-methyltransferase</fullName>
        <ecNumber evidence="1">2.1.1.222</ecNumber>
    </submittedName>
</protein>
<dbReference type="SUPFAM" id="SSF53335">
    <property type="entry name" value="S-adenosyl-L-methionine-dependent methyltransferases"/>
    <property type="match status" value="1"/>
</dbReference>
<name>A0A517Y3B9_9BACT</name>
<dbReference type="PANTHER" id="PTHR43861:SF1">
    <property type="entry name" value="TRANS-ACONITATE 2-METHYLTRANSFERASE"/>
    <property type="match status" value="1"/>
</dbReference>
<sequence>MSVADHPGCLYCGGRDLDVLYTGVTDRLGHVPGERTFLRCRGCGSAVLDPLPRTEELPGFYPGVYSFGGDLGSGSRLKRLLSTAEYRAFVRPAYTAQVRKVVRACGWRRGEGRRLLDVGCGRGLRLLEFRARGFEVAGLDVLPDVVRYVRDDLGVPARCADAAAAADEYEPGAFDLVTSFFLIEHVPDVRAALAGMFRVLKPGGWVAGAVPFTDCVQAGVFGRRWIHTAEAPRHLSLPSRAGLATAFREAGFEGFRIVPDSALHCGGQVGSSLVPGATITHAYGGRGLGPLARRALGAAVTFAAVPWCAFENHVLGRPSMGIAVARKPGAS</sequence>
<accession>A0A517Y3B9</accession>
<dbReference type="Pfam" id="PF13489">
    <property type="entry name" value="Methyltransf_23"/>
    <property type="match status" value="1"/>
</dbReference>
<dbReference type="Gene3D" id="3.40.50.150">
    <property type="entry name" value="Vaccinia Virus protein VP39"/>
    <property type="match status" value="1"/>
</dbReference>
<keyword evidence="1" id="KW-0808">Transferase</keyword>
<reference evidence="1 2" key="1">
    <citation type="submission" date="2019-02" db="EMBL/GenBank/DDBJ databases">
        <title>Deep-cultivation of Planctomycetes and their phenomic and genomic characterization uncovers novel biology.</title>
        <authorList>
            <person name="Wiegand S."/>
            <person name="Jogler M."/>
            <person name="Boedeker C."/>
            <person name="Pinto D."/>
            <person name="Vollmers J."/>
            <person name="Rivas-Marin E."/>
            <person name="Kohn T."/>
            <person name="Peeters S.H."/>
            <person name="Heuer A."/>
            <person name="Rast P."/>
            <person name="Oberbeckmann S."/>
            <person name="Bunk B."/>
            <person name="Jeske O."/>
            <person name="Meyerdierks A."/>
            <person name="Storesund J.E."/>
            <person name="Kallscheuer N."/>
            <person name="Luecker S."/>
            <person name="Lage O.M."/>
            <person name="Pohl T."/>
            <person name="Merkel B.J."/>
            <person name="Hornburger P."/>
            <person name="Mueller R.-W."/>
            <person name="Bruemmer F."/>
            <person name="Labrenz M."/>
            <person name="Spormann A.M."/>
            <person name="Op den Camp H."/>
            <person name="Overmann J."/>
            <person name="Amann R."/>
            <person name="Jetten M.S.M."/>
            <person name="Mascher T."/>
            <person name="Medema M.H."/>
            <person name="Devos D.P."/>
            <person name="Kaster A.-K."/>
            <person name="Ovreas L."/>
            <person name="Rohde M."/>
            <person name="Galperin M.Y."/>
            <person name="Jogler C."/>
        </authorList>
    </citation>
    <scope>NUCLEOTIDE SEQUENCE [LARGE SCALE GENOMIC DNA]</scope>
    <source>
        <strain evidence="1 2">ETA_A1</strain>
    </source>
</reference>
<dbReference type="PANTHER" id="PTHR43861">
    <property type="entry name" value="TRANS-ACONITATE 2-METHYLTRANSFERASE-RELATED"/>
    <property type="match status" value="1"/>
</dbReference>
<gene>
    <name evidence="1" type="primary">ubiG_4</name>
    <name evidence="1" type="ORF">ETAA1_63170</name>
</gene>
<dbReference type="CDD" id="cd02440">
    <property type="entry name" value="AdoMet_MTases"/>
    <property type="match status" value="1"/>
</dbReference>
<organism evidence="1 2">
    <name type="scientific">Urbifossiella limnaea</name>
    <dbReference type="NCBI Taxonomy" id="2528023"/>
    <lineage>
        <taxon>Bacteria</taxon>
        <taxon>Pseudomonadati</taxon>
        <taxon>Planctomycetota</taxon>
        <taxon>Planctomycetia</taxon>
        <taxon>Gemmatales</taxon>
        <taxon>Gemmataceae</taxon>
        <taxon>Urbifossiella</taxon>
    </lineage>
</organism>
<keyword evidence="1" id="KW-0830">Ubiquinone</keyword>
<dbReference type="RefSeq" id="WP_202920544.1">
    <property type="nucleotide sequence ID" value="NZ_CP036273.1"/>
</dbReference>
<keyword evidence="2" id="KW-1185">Reference proteome</keyword>
<dbReference type="Proteomes" id="UP000319576">
    <property type="component" value="Chromosome"/>
</dbReference>
<evidence type="ECO:0000313" key="1">
    <source>
        <dbReference type="EMBL" id="QDU24303.1"/>
    </source>
</evidence>
<evidence type="ECO:0000313" key="2">
    <source>
        <dbReference type="Proteomes" id="UP000319576"/>
    </source>
</evidence>